<dbReference type="Pfam" id="PF00022">
    <property type="entry name" value="Actin"/>
    <property type="match status" value="2"/>
</dbReference>
<comment type="catalytic activity">
    <reaction evidence="1">
        <text>ATP + H2O = ADP + phosphate + H(+)</text>
        <dbReference type="Rhea" id="RHEA:13065"/>
        <dbReference type="ChEBI" id="CHEBI:15377"/>
        <dbReference type="ChEBI" id="CHEBI:15378"/>
        <dbReference type="ChEBI" id="CHEBI:30616"/>
        <dbReference type="ChEBI" id="CHEBI:43474"/>
        <dbReference type="ChEBI" id="CHEBI:456216"/>
    </reaction>
</comment>
<name>X6MD68_RETFI</name>
<evidence type="ECO:0008006" key="5">
    <source>
        <dbReference type="Google" id="ProtNLM"/>
    </source>
</evidence>
<organism evidence="3 4">
    <name type="scientific">Reticulomyxa filosa</name>
    <dbReference type="NCBI Taxonomy" id="46433"/>
    <lineage>
        <taxon>Eukaryota</taxon>
        <taxon>Sar</taxon>
        <taxon>Rhizaria</taxon>
        <taxon>Retaria</taxon>
        <taxon>Foraminifera</taxon>
        <taxon>Monothalamids</taxon>
        <taxon>Reticulomyxidae</taxon>
        <taxon>Reticulomyxa</taxon>
    </lineage>
</organism>
<gene>
    <name evidence="3" type="ORF">RFI_25542</name>
</gene>
<dbReference type="SMART" id="SM00268">
    <property type="entry name" value="ACTIN"/>
    <property type="match status" value="1"/>
</dbReference>
<proteinExistence type="inferred from homology"/>
<dbReference type="Gene3D" id="3.90.640.10">
    <property type="entry name" value="Actin, Chain A, domain 4"/>
    <property type="match status" value="1"/>
</dbReference>
<sequence>MEKLWEHGFRDQLRVQSAKQDVMLTQPTLNPTNNAEKTAEVMFEKFDVRSLCMASQSILGLYSSGSYLTYYVSFLFFKHEKPVGIHRLDLGGRDVTDYIAKLLSQSHNYEFTSPLDKEIIRQLKESVCHVANVDYFHELSQIEVKADKAVWYELPDGNVCKFFFGLSNEFRNVQIFFCTSCKTQKIDVGTVQVKGPEIMFQPKLLNIDQTPVQDLVNESIMKCELAMRRELFNNIVLTGGNTMFSGFQQRLSHELSKLVFKSVKVKVVSMSYRNYCVWIGAAVLADMPTFREQWMEKSNYSEKGAQFIHFKSF</sequence>
<evidence type="ECO:0000256" key="2">
    <source>
        <dbReference type="RuleBase" id="RU000487"/>
    </source>
</evidence>
<evidence type="ECO:0000313" key="4">
    <source>
        <dbReference type="Proteomes" id="UP000023152"/>
    </source>
</evidence>
<accession>X6MD68</accession>
<dbReference type="PANTHER" id="PTHR11937">
    <property type="entry name" value="ACTIN"/>
    <property type="match status" value="1"/>
</dbReference>
<evidence type="ECO:0000256" key="1">
    <source>
        <dbReference type="ARBA" id="ARBA00049360"/>
    </source>
</evidence>
<comment type="similarity">
    <text evidence="2">Belongs to the actin family.</text>
</comment>
<keyword evidence="4" id="KW-1185">Reference proteome</keyword>
<dbReference type="SUPFAM" id="SSF53067">
    <property type="entry name" value="Actin-like ATPase domain"/>
    <property type="match status" value="2"/>
</dbReference>
<dbReference type="AlphaFoldDB" id="X6MD68"/>
<dbReference type="EMBL" id="ASPP01021972">
    <property type="protein sequence ID" value="ETO11834.1"/>
    <property type="molecule type" value="Genomic_DNA"/>
</dbReference>
<comment type="caution">
    <text evidence="3">The sequence shown here is derived from an EMBL/GenBank/DDBJ whole genome shotgun (WGS) entry which is preliminary data.</text>
</comment>
<dbReference type="Gene3D" id="3.30.420.40">
    <property type="match status" value="2"/>
</dbReference>
<evidence type="ECO:0000313" key="3">
    <source>
        <dbReference type="EMBL" id="ETO11834.1"/>
    </source>
</evidence>
<dbReference type="InterPro" id="IPR043129">
    <property type="entry name" value="ATPase_NBD"/>
</dbReference>
<reference evidence="3 4" key="1">
    <citation type="journal article" date="2013" name="Curr. Biol.">
        <title>The Genome of the Foraminiferan Reticulomyxa filosa.</title>
        <authorList>
            <person name="Glockner G."/>
            <person name="Hulsmann N."/>
            <person name="Schleicher M."/>
            <person name="Noegel A.A."/>
            <person name="Eichinger L."/>
            <person name="Gallinger C."/>
            <person name="Pawlowski J."/>
            <person name="Sierra R."/>
            <person name="Euteneuer U."/>
            <person name="Pillet L."/>
            <person name="Moustafa A."/>
            <person name="Platzer M."/>
            <person name="Groth M."/>
            <person name="Szafranski K."/>
            <person name="Schliwa M."/>
        </authorList>
    </citation>
    <scope>NUCLEOTIDE SEQUENCE [LARGE SCALE GENOMIC DNA]</scope>
</reference>
<protein>
    <recommendedName>
        <fullName evidence="5">Actin</fullName>
    </recommendedName>
</protein>
<dbReference type="Proteomes" id="UP000023152">
    <property type="component" value="Unassembled WGS sequence"/>
</dbReference>
<dbReference type="InterPro" id="IPR004000">
    <property type="entry name" value="Actin"/>
</dbReference>